<name>A0A8H5L7Q5_GIBSU</name>
<reference evidence="2 3" key="1">
    <citation type="submission" date="2020-05" db="EMBL/GenBank/DDBJ databases">
        <title>Identification and distribution of gene clusters putatively required for synthesis of sphingolipid metabolism inhibitors in phylogenetically diverse species of the filamentous fungus Fusarium.</title>
        <authorList>
            <person name="Kim H.-S."/>
            <person name="Busman M."/>
            <person name="Brown D.W."/>
            <person name="Divon H."/>
            <person name="Uhlig S."/>
            <person name="Proctor R.H."/>
        </authorList>
    </citation>
    <scope>NUCLEOTIDE SEQUENCE [LARGE SCALE GENOMIC DNA]</scope>
    <source>
        <strain evidence="2 3">NRRL 66333</strain>
    </source>
</reference>
<dbReference type="Pfam" id="PF07927">
    <property type="entry name" value="HicA_toxin"/>
    <property type="match status" value="1"/>
</dbReference>
<dbReference type="EMBL" id="JAAOAV010000271">
    <property type="protein sequence ID" value="KAF5585335.1"/>
    <property type="molecule type" value="Genomic_DNA"/>
</dbReference>
<dbReference type="InterPro" id="IPR012933">
    <property type="entry name" value="HicA_mRNA_interferase"/>
</dbReference>
<keyword evidence="3" id="KW-1185">Reference proteome</keyword>
<dbReference type="RefSeq" id="XP_036532023.1">
    <property type="nucleotide sequence ID" value="XM_036677278.1"/>
</dbReference>
<proteinExistence type="predicted"/>
<evidence type="ECO:0000313" key="2">
    <source>
        <dbReference type="EMBL" id="KAF5585335.1"/>
    </source>
</evidence>
<dbReference type="GeneID" id="59311996"/>
<evidence type="ECO:0000313" key="3">
    <source>
        <dbReference type="Proteomes" id="UP000547976"/>
    </source>
</evidence>
<dbReference type="AlphaFoldDB" id="A0A8H5L7Q5"/>
<dbReference type="OrthoDB" id="2922289at2759"/>
<accession>A0A8H5L7Q5</accession>
<dbReference type="Proteomes" id="UP000547976">
    <property type="component" value="Unassembled WGS sequence"/>
</dbReference>
<sequence>MNPFVLHQDQEPDPPIYSFTKRTLEASIRRPPCECHDCENSFYPVQIQRHAQHSYHLRLSDAVAERNARSLAQSIHRSRDRLSNRIQVFGDVLMSRWKKRSQTKRAALLKEAAPDLEEEQWLIPRYSYTRERLYMRERSPIRRRQLLLPWLNVHVLKTNPAVLFALLHYRTAYSPQSWATFDNRQLTFSWADGNFDVDFCSKCIVMYGDEYGSLVDWEAKAAHRGDTLGYPRAILVLEAQAHLLEVLCNIVDKVLEGVDPLQPPRAEKWHDVVSHEAFKETGAVEFWSPYTNQAFSRPPTFNGDYLISLAKSRLDDIGDHLWYLQCDSAYMKRHVKMISATEIFKKASADQRAMMIPEQIVLELQTYCCWQWIESECSHVETIRRRFSDCIYPGMPLPPKYDKALGALELLLLGQVMQKILFLEEQLPHIPGMQKHWELDPSQIPSDAPSDAVGTTKRRTPQNTQQSLDDDPLDWCLVQLQGKPDNQSHFDHAMLFAMIQDHLSNNPSEAKRLDEITHQTLSDLSTCHEMLIAVQSQRPRNAARAPEEVIATEDRVSWKLAQPFGFNMDVYKDIGIAFARDFYHVKPPTGPKSVEWLSNSQALYTANEKFWEAIRGFLRKQLTQRDNGYTLEEVESLLGVASAHLSEEYLQEKQRAEVEILSAINTADESQPIADAFNEGPDPSPTSATIAQGREKVKTRGEQCSSGSDVTEPPDEAAEEVTKHAVISLTRDSLGVIHLMFPRKDDVSKEVTWDRFVRVMIEAGFTARNNGGSAVAFKQLVDGGRIVFHKPHPADKIDPVLLRIMGKRMTKWFGWKRELFALQGEATSGVQG</sequence>
<dbReference type="PANTHER" id="PTHR40788">
    <property type="entry name" value="CLR5 DOMAIN-CONTAINING PROTEIN-RELATED"/>
    <property type="match status" value="1"/>
</dbReference>
<evidence type="ECO:0000256" key="1">
    <source>
        <dbReference type="SAM" id="MobiDB-lite"/>
    </source>
</evidence>
<protein>
    <submittedName>
        <fullName evidence="2">YcfA domain protein</fullName>
    </submittedName>
</protein>
<feature type="region of interest" description="Disordered" evidence="1">
    <location>
        <begin position="678"/>
        <end position="717"/>
    </location>
</feature>
<organism evidence="2 3">
    <name type="scientific">Gibberella subglutinans</name>
    <name type="common">Fusarium subglutinans</name>
    <dbReference type="NCBI Taxonomy" id="42677"/>
    <lineage>
        <taxon>Eukaryota</taxon>
        <taxon>Fungi</taxon>
        <taxon>Dikarya</taxon>
        <taxon>Ascomycota</taxon>
        <taxon>Pezizomycotina</taxon>
        <taxon>Sordariomycetes</taxon>
        <taxon>Hypocreomycetidae</taxon>
        <taxon>Hypocreales</taxon>
        <taxon>Nectriaceae</taxon>
        <taxon>Fusarium</taxon>
        <taxon>Fusarium fujikuroi species complex</taxon>
    </lineage>
</organism>
<gene>
    <name evidence="2" type="ORF">FSUBG_12485</name>
</gene>
<comment type="caution">
    <text evidence="2">The sequence shown here is derived from an EMBL/GenBank/DDBJ whole genome shotgun (WGS) entry which is preliminary data.</text>
</comment>
<feature type="region of interest" description="Disordered" evidence="1">
    <location>
        <begin position="436"/>
        <end position="470"/>
    </location>
</feature>
<dbReference type="PANTHER" id="PTHR40788:SF1">
    <property type="entry name" value="IPA PROTEIN"/>
    <property type="match status" value="1"/>
</dbReference>